<evidence type="ECO:0000256" key="2">
    <source>
        <dbReference type="ARBA" id="ARBA00010110"/>
    </source>
</evidence>
<gene>
    <name evidence="9" type="ORF">CLVI_33790</name>
</gene>
<dbReference type="GO" id="GO:0005886">
    <property type="term" value="C:plasma membrane"/>
    <property type="evidence" value="ECO:0007669"/>
    <property type="project" value="UniProtKB-SubCell"/>
</dbReference>
<proteinExistence type="inferred from homology"/>
<dbReference type="PANTHER" id="PTHR43057">
    <property type="entry name" value="ARSENITE EFFLUX TRANSPORTER"/>
    <property type="match status" value="1"/>
</dbReference>
<evidence type="ECO:0000256" key="1">
    <source>
        <dbReference type="ARBA" id="ARBA00004651"/>
    </source>
</evidence>
<keyword evidence="4" id="KW-1003">Cell membrane</keyword>
<feature type="transmembrane region" description="Helical" evidence="8">
    <location>
        <begin position="125"/>
        <end position="144"/>
    </location>
</feature>
<reference evidence="9 10" key="1">
    <citation type="submission" date="2018-03" db="EMBL/GenBank/DDBJ databases">
        <title>Genome sequence of Clostridium vincentii DSM 10228.</title>
        <authorList>
            <person name="Poehlein A."/>
            <person name="Daniel R."/>
        </authorList>
    </citation>
    <scope>NUCLEOTIDE SEQUENCE [LARGE SCALE GENOMIC DNA]</scope>
    <source>
        <strain evidence="9 10">DSM 10228</strain>
    </source>
</reference>
<keyword evidence="3" id="KW-0813">Transport</keyword>
<evidence type="ECO:0000313" key="9">
    <source>
        <dbReference type="EMBL" id="PRR79227.1"/>
    </source>
</evidence>
<organism evidence="9 10">
    <name type="scientific">Clostridium vincentii</name>
    <dbReference type="NCBI Taxonomy" id="52704"/>
    <lineage>
        <taxon>Bacteria</taxon>
        <taxon>Bacillati</taxon>
        <taxon>Bacillota</taxon>
        <taxon>Clostridia</taxon>
        <taxon>Eubacteriales</taxon>
        <taxon>Clostridiaceae</taxon>
        <taxon>Clostridium</taxon>
    </lineage>
</organism>
<dbReference type="InterPro" id="IPR038770">
    <property type="entry name" value="Na+/solute_symporter_sf"/>
</dbReference>
<evidence type="ECO:0000256" key="4">
    <source>
        <dbReference type="ARBA" id="ARBA00022475"/>
    </source>
</evidence>
<dbReference type="GO" id="GO:0015105">
    <property type="term" value="F:arsenite transmembrane transporter activity"/>
    <property type="evidence" value="ECO:0007669"/>
    <property type="project" value="TreeGrafter"/>
</dbReference>
<keyword evidence="10" id="KW-1185">Reference proteome</keyword>
<dbReference type="InterPro" id="IPR002657">
    <property type="entry name" value="BilAc:Na_symport/Acr3"/>
</dbReference>
<feature type="transmembrane region" description="Helical" evidence="8">
    <location>
        <begin position="20"/>
        <end position="37"/>
    </location>
</feature>
<dbReference type="Proteomes" id="UP000239471">
    <property type="component" value="Unassembled WGS sequence"/>
</dbReference>
<feature type="transmembrane region" description="Helical" evidence="8">
    <location>
        <begin position="49"/>
        <end position="68"/>
    </location>
</feature>
<keyword evidence="5 8" id="KW-0812">Transmembrane</keyword>
<dbReference type="PANTHER" id="PTHR43057:SF1">
    <property type="entry name" value="ARSENICAL-RESISTANCE PROTEIN 3"/>
    <property type="match status" value="1"/>
</dbReference>
<keyword evidence="6 8" id="KW-1133">Transmembrane helix</keyword>
<dbReference type="AlphaFoldDB" id="A0A2T0B611"/>
<dbReference type="Gene3D" id="1.20.1530.20">
    <property type="match status" value="1"/>
</dbReference>
<accession>A0A2T0B611</accession>
<dbReference type="GO" id="GO:0015104">
    <property type="term" value="F:antimonite transmembrane transporter activity"/>
    <property type="evidence" value="ECO:0007669"/>
    <property type="project" value="TreeGrafter"/>
</dbReference>
<dbReference type="Pfam" id="PF01758">
    <property type="entry name" value="SBF"/>
    <property type="match status" value="1"/>
</dbReference>
<evidence type="ECO:0000256" key="5">
    <source>
        <dbReference type="ARBA" id="ARBA00022692"/>
    </source>
</evidence>
<dbReference type="EMBL" id="PVXQ01000068">
    <property type="protein sequence ID" value="PRR79227.1"/>
    <property type="molecule type" value="Genomic_DNA"/>
</dbReference>
<protein>
    <submittedName>
        <fullName evidence="9">Sodium Bile acid symporter family protein</fullName>
    </submittedName>
</protein>
<dbReference type="InterPro" id="IPR004706">
    <property type="entry name" value="Arsenical-R_Acr3"/>
</dbReference>
<comment type="similarity">
    <text evidence="2">Belongs to the arsenical resistance-3 (ACR3) (TC 2.A.59) family.</text>
</comment>
<evidence type="ECO:0000313" key="10">
    <source>
        <dbReference type="Proteomes" id="UP000239471"/>
    </source>
</evidence>
<evidence type="ECO:0000256" key="8">
    <source>
        <dbReference type="SAM" id="Phobius"/>
    </source>
</evidence>
<evidence type="ECO:0000256" key="3">
    <source>
        <dbReference type="ARBA" id="ARBA00022448"/>
    </source>
</evidence>
<feature type="transmembrane region" description="Helical" evidence="8">
    <location>
        <begin position="94"/>
        <end position="113"/>
    </location>
</feature>
<comment type="subcellular location">
    <subcellularLocation>
        <location evidence="1">Cell membrane</location>
        <topology evidence="1">Multi-pass membrane protein</topology>
    </subcellularLocation>
</comment>
<evidence type="ECO:0000256" key="6">
    <source>
        <dbReference type="ARBA" id="ARBA00022989"/>
    </source>
</evidence>
<comment type="caution">
    <text evidence="9">The sequence shown here is derived from an EMBL/GenBank/DDBJ whole genome shotgun (WGS) entry which is preliminary data.</text>
</comment>
<keyword evidence="7 8" id="KW-0472">Membrane</keyword>
<dbReference type="GO" id="GO:0015297">
    <property type="term" value="F:antiporter activity"/>
    <property type="evidence" value="ECO:0007669"/>
    <property type="project" value="InterPro"/>
</dbReference>
<sequence length="194" mass="21314">MSQNNQNKEAGLGIFQRYLTLWVAACIIVGIAIGKFIPIIPDTLNKFEYYNVSIPVAILIWLMIYPMMLKIDFTSIVNAGKKPKGILLTCVTNWLIKPFTMYGIAYFFLFIVFKSLIPADLAKEYLAGAVLLGAAPCTAMVFVWSQLTKGDPAYTLVQVAVNDLIILVAFAPIVAFLLGVSDVAVPWGTLILST</sequence>
<evidence type="ECO:0000256" key="7">
    <source>
        <dbReference type="ARBA" id="ARBA00023136"/>
    </source>
</evidence>
<feature type="transmembrane region" description="Helical" evidence="8">
    <location>
        <begin position="164"/>
        <end position="192"/>
    </location>
</feature>
<name>A0A2T0B611_9CLOT</name>